<gene>
    <name evidence="5" type="ORF">EJE83_08545</name>
    <name evidence="6" type="ORF">PAP18089_02199</name>
</gene>
<dbReference type="PANTHER" id="PTHR33164:SF64">
    <property type="entry name" value="TRANSCRIPTIONAL REGULATOR SLYA"/>
    <property type="match status" value="1"/>
</dbReference>
<dbReference type="Gene3D" id="1.10.10.10">
    <property type="entry name" value="Winged helix-like DNA-binding domain superfamily/Winged helix DNA-binding domain"/>
    <property type="match status" value="1"/>
</dbReference>
<dbReference type="PANTHER" id="PTHR33164">
    <property type="entry name" value="TRANSCRIPTIONAL REGULATOR, MARR FAMILY"/>
    <property type="match status" value="1"/>
</dbReference>
<dbReference type="AlphaFoldDB" id="A0A0B5FB77"/>
<dbReference type="EMBL" id="RWHX01000010">
    <property type="protein sequence ID" value="RSK83123.1"/>
    <property type="molecule type" value="Genomic_DNA"/>
</dbReference>
<dbReference type="GO" id="GO:0003700">
    <property type="term" value="F:DNA-binding transcription factor activity"/>
    <property type="evidence" value="ECO:0007669"/>
    <property type="project" value="InterPro"/>
</dbReference>
<dbReference type="Pfam" id="PF12802">
    <property type="entry name" value="MarR_2"/>
    <property type="match status" value="1"/>
</dbReference>
<dbReference type="GO" id="GO:0003677">
    <property type="term" value="F:DNA binding"/>
    <property type="evidence" value="ECO:0007669"/>
    <property type="project" value="UniProtKB-KW"/>
</dbReference>
<dbReference type="STRING" id="93218.XM39_02590"/>
<evidence type="ECO:0000313" key="6">
    <source>
        <dbReference type="EMBL" id="VVG71225.1"/>
    </source>
</evidence>
<evidence type="ECO:0000256" key="1">
    <source>
        <dbReference type="ARBA" id="ARBA00023015"/>
    </source>
</evidence>
<dbReference type="GO" id="GO:0006950">
    <property type="term" value="P:response to stress"/>
    <property type="evidence" value="ECO:0007669"/>
    <property type="project" value="TreeGrafter"/>
</dbReference>
<sequence length="157" mass="17146">MTSLESLRFVFTSHLLLAGKQWRQISQGAIVEYGISAASAGPLLFIRRLGQGVRQVELAEYVGLEGASLVRLLDQLCAAGLVLREVDASDRRANALRLTEAGEALAEKLEIELSQLRAKVFANIPREDFEAVLRVFEAISNVASPDVGILTMEPPKK</sequence>
<dbReference type="Proteomes" id="UP000364291">
    <property type="component" value="Unassembled WGS sequence"/>
</dbReference>
<keyword evidence="3" id="KW-0804">Transcription</keyword>
<dbReference type="PROSITE" id="PS50995">
    <property type="entry name" value="HTH_MARR_2"/>
    <property type="match status" value="1"/>
</dbReference>
<feature type="domain" description="HTH marR-type" evidence="4">
    <location>
        <begin position="1"/>
        <end position="141"/>
    </location>
</feature>
<evidence type="ECO:0000256" key="2">
    <source>
        <dbReference type="ARBA" id="ARBA00023125"/>
    </source>
</evidence>
<organism evidence="6 8">
    <name type="scientific">Pandoraea apista</name>
    <dbReference type="NCBI Taxonomy" id="93218"/>
    <lineage>
        <taxon>Bacteria</taxon>
        <taxon>Pseudomonadati</taxon>
        <taxon>Pseudomonadota</taxon>
        <taxon>Betaproteobacteria</taxon>
        <taxon>Burkholderiales</taxon>
        <taxon>Burkholderiaceae</taxon>
        <taxon>Pandoraea</taxon>
    </lineage>
</organism>
<dbReference type="InterPro" id="IPR039422">
    <property type="entry name" value="MarR/SlyA-like"/>
</dbReference>
<protein>
    <submittedName>
        <fullName evidence="6">MarR family transcriptional regulator</fullName>
    </submittedName>
</protein>
<dbReference type="PRINTS" id="PR00598">
    <property type="entry name" value="HTHMARR"/>
</dbReference>
<evidence type="ECO:0000313" key="7">
    <source>
        <dbReference type="Proteomes" id="UP000270216"/>
    </source>
</evidence>
<dbReference type="InterPro" id="IPR036388">
    <property type="entry name" value="WH-like_DNA-bd_sf"/>
</dbReference>
<accession>A0A0B5FB77</accession>
<dbReference type="InterPro" id="IPR036390">
    <property type="entry name" value="WH_DNA-bd_sf"/>
</dbReference>
<dbReference type="SUPFAM" id="SSF46785">
    <property type="entry name" value="Winged helix' DNA-binding domain"/>
    <property type="match status" value="1"/>
</dbReference>
<dbReference type="RefSeq" id="WP_042112500.1">
    <property type="nucleotide sequence ID" value="NZ_CABPSX010000003.1"/>
</dbReference>
<dbReference type="OrthoDB" id="6002259at2"/>
<dbReference type="EMBL" id="CABPSX010000003">
    <property type="protein sequence ID" value="VVG71225.1"/>
    <property type="molecule type" value="Genomic_DNA"/>
</dbReference>
<dbReference type="GeneID" id="47013504"/>
<evidence type="ECO:0000313" key="8">
    <source>
        <dbReference type="Proteomes" id="UP000364291"/>
    </source>
</evidence>
<evidence type="ECO:0000256" key="3">
    <source>
        <dbReference type="ARBA" id="ARBA00023163"/>
    </source>
</evidence>
<dbReference type="SMART" id="SM00347">
    <property type="entry name" value="HTH_MARR"/>
    <property type="match status" value="1"/>
</dbReference>
<dbReference type="InterPro" id="IPR000835">
    <property type="entry name" value="HTH_MarR-typ"/>
</dbReference>
<reference evidence="6 8" key="2">
    <citation type="submission" date="2019-08" db="EMBL/GenBank/DDBJ databases">
        <authorList>
            <person name="Peeters C."/>
        </authorList>
    </citation>
    <scope>NUCLEOTIDE SEQUENCE [LARGE SCALE GENOMIC DNA]</scope>
    <source>
        <strain evidence="6 8">LMG 18089</strain>
    </source>
</reference>
<evidence type="ECO:0000313" key="5">
    <source>
        <dbReference type="EMBL" id="RSK83123.1"/>
    </source>
</evidence>
<reference evidence="5 7" key="1">
    <citation type="submission" date="2018-12" db="EMBL/GenBank/DDBJ databases">
        <title>Whole genome sequence of a Pandoraea apista isolate from a patient with cystic fibrosis.</title>
        <authorList>
            <person name="Kenna D.T."/>
            <person name="Turton J.F."/>
        </authorList>
    </citation>
    <scope>NUCLEOTIDE SEQUENCE [LARGE SCALE GENOMIC DNA]</scope>
    <source>
        <strain evidence="5 7">Pa13324</strain>
    </source>
</reference>
<evidence type="ECO:0000259" key="4">
    <source>
        <dbReference type="PROSITE" id="PS50995"/>
    </source>
</evidence>
<dbReference type="Proteomes" id="UP000270216">
    <property type="component" value="Unassembled WGS sequence"/>
</dbReference>
<dbReference type="KEGG" id="papi:SG18_02590"/>
<name>A0A0B5FB77_9BURK</name>
<keyword evidence="2" id="KW-0238">DNA-binding</keyword>
<keyword evidence="7" id="KW-1185">Reference proteome</keyword>
<keyword evidence="1" id="KW-0805">Transcription regulation</keyword>
<proteinExistence type="predicted"/>